<comment type="pathway">
    <text evidence="3 4">Cofactor biosynthesis; coenzyme A biosynthesis; CoA from (R)-pantothenate: step 2/5.</text>
</comment>
<keyword evidence="3 4" id="KW-0288">FMN</keyword>
<dbReference type="EC" id="6.3.2.5" evidence="3"/>
<keyword evidence="8" id="KW-1185">Reference proteome</keyword>
<comment type="catalytic activity">
    <reaction evidence="3 4">
        <text>(R)-4'-phosphopantothenate + L-cysteine + CTP = N-[(R)-4-phosphopantothenoyl]-L-cysteine + CMP + diphosphate + H(+)</text>
        <dbReference type="Rhea" id="RHEA:19397"/>
        <dbReference type="ChEBI" id="CHEBI:10986"/>
        <dbReference type="ChEBI" id="CHEBI:15378"/>
        <dbReference type="ChEBI" id="CHEBI:33019"/>
        <dbReference type="ChEBI" id="CHEBI:35235"/>
        <dbReference type="ChEBI" id="CHEBI:37563"/>
        <dbReference type="ChEBI" id="CHEBI:59458"/>
        <dbReference type="ChEBI" id="CHEBI:60377"/>
        <dbReference type="EC" id="6.3.2.5"/>
    </reaction>
</comment>
<evidence type="ECO:0000256" key="4">
    <source>
        <dbReference type="RuleBase" id="RU364078"/>
    </source>
</evidence>
<sequence>MSQQNRNESKHLVVGVAGGIAAYKACHLVRELKEAGADVRVVPTPDALRFVGAATFEALSGHAVSTTVFDAVDEVQHVRIGQEAQGIVIAPATADVIARLAAGRANDLLTATCLVATCPVLVVPAMHTEMWLNPATQDNVATLRRRGIVVMEPAHGRLTGKDTGPGRLPEPQQIAAVFKALLDGGDFERNLVGQRVLISAGGTRENLDPVRFIGNASSGRQGFALAEIAAHKGAQVTVVAAATDDLPTPCGAEMVRVRSAREMKDAIDERAGEADIIIMAAAVADYRPATVAESKMKKGRDDAGLDHLELVENPDILAGLVKRRADGELKDGVSIVGFAAETGDAQTSAVEHGRAKLRRKGCDLLMCNEVGEGKVFGQATNQGWLLGADGSERTIELGSKHYVAAQMLAAIAELRESGGGRT</sequence>
<dbReference type="GO" id="GO:0004632">
    <property type="term" value="F:phosphopantothenate--cysteine ligase activity"/>
    <property type="evidence" value="ECO:0007669"/>
    <property type="project" value="UniProtKB-UniRule"/>
</dbReference>
<feature type="binding site" evidence="3">
    <location>
        <position position="295"/>
    </location>
    <ligand>
        <name>CTP</name>
        <dbReference type="ChEBI" id="CHEBI:37563"/>
    </ligand>
</feature>
<feature type="binding site" evidence="3">
    <location>
        <begin position="314"/>
        <end position="317"/>
    </location>
    <ligand>
        <name>CTP</name>
        <dbReference type="ChEBI" id="CHEBI:37563"/>
    </ligand>
</feature>
<comment type="similarity">
    <text evidence="3 4">In the C-terminal section; belongs to the PPC synthetase family.</text>
</comment>
<gene>
    <name evidence="3" type="primary">coaBC</name>
    <name evidence="7" type="ORF">SAMN05660282_01545</name>
</gene>
<dbReference type="AlphaFoldDB" id="A0A1I2TUS6"/>
<dbReference type="GO" id="GO:0015937">
    <property type="term" value="P:coenzyme A biosynthetic process"/>
    <property type="evidence" value="ECO:0007669"/>
    <property type="project" value="UniProtKB-UniRule"/>
</dbReference>
<comment type="pathway">
    <text evidence="3 4">Cofactor biosynthesis; coenzyme A biosynthesis; CoA from (R)-pantothenate: step 3/5.</text>
</comment>
<dbReference type="GO" id="GO:0071513">
    <property type="term" value="C:phosphopantothenoylcysteine decarboxylase complex"/>
    <property type="evidence" value="ECO:0007669"/>
    <property type="project" value="TreeGrafter"/>
</dbReference>
<keyword evidence="3" id="KW-0460">Magnesium</keyword>
<dbReference type="OrthoDB" id="9802554at2"/>
<dbReference type="UniPathway" id="UPA00241">
    <property type="reaction ID" value="UER00353"/>
</dbReference>
<evidence type="ECO:0000259" key="5">
    <source>
        <dbReference type="Pfam" id="PF02441"/>
    </source>
</evidence>
<keyword evidence="1 3" id="KW-0210">Decarboxylase</keyword>
<dbReference type="Pfam" id="PF04127">
    <property type="entry name" value="DFP"/>
    <property type="match status" value="1"/>
</dbReference>
<keyword evidence="3" id="KW-0511">Multifunctional enzyme</keyword>
<accession>A0A1I2TUS6</accession>
<evidence type="ECO:0000313" key="7">
    <source>
        <dbReference type="EMBL" id="SFG66061.1"/>
    </source>
</evidence>
<comment type="cofactor">
    <cofactor evidence="3">
        <name>Mg(2+)</name>
        <dbReference type="ChEBI" id="CHEBI:18420"/>
    </cofactor>
</comment>
<dbReference type="PANTHER" id="PTHR14359">
    <property type="entry name" value="HOMO-OLIGOMERIC FLAVIN CONTAINING CYS DECARBOXYLASE FAMILY"/>
    <property type="match status" value="1"/>
</dbReference>
<dbReference type="InterPro" id="IPR005252">
    <property type="entry name" value="CoaBC"/>
</dbReference>
<evidence type="ECO:0000313" key="8">
    <source>
        <dbReference type="Proteomes" id="UP000199065"/>
    </source>
</evidence>
<name>A0A1I2TUS6_9CORY</name>
<dbReference type="GO" id="GO:0015941">
    <property type="term" value="P:pantothenate catabolic process"/>
    <property type="evidence" value="ECO:0007669"/>
    <property type="project" value="InterPro"/>
</dbReference>
<keyword evidence="3 4" id="KW-0285">Flavoprotein</keyword>
<feature type="domain" description="DNA/pantothenate metabolism flavoprotein C-terminal" evidence="6">
    <location>
        <begin position="191"/>
        <end position="413"/>
    </location>
</feature>
<dbReference type="SUPFAM" id="SSF102645">
    <property type="entry name" value="CoaB-like"/>
    <property type="match status" value="1"/>
</dbReference>
<keyword evidence="2 3" id="KW-0456">Lyase</keyword>
<organism evidence="7 8">
    <name type="scientific">Corynebacterium spheniscorum</name>
    <dbReference type="NCBI Taxonomy" id="185761"/>
    <lineage>
        <taxon>Bacteria</taxon>
        <taxon>Bacillati</taxon>
        <taxon>Actinomycetota</taxon>
        <taxon>Actinomycetes</taxon>
        <taxon>Mycobacteriales</taxon>
        <taxon>Corynebacteriaceae</taxon>
        <taxon>Corynebacterium</taxon>
    </lineage>
</organism>
<comment type="similarity">
    <text evidence="3 4">In the N-terminal section; belongs to the HFCD (homo-oligomeric flavin containing Cys decarboxylase) superfamily.</text>
</comment>
<dbReference type="Gene3D" id="3.40.50.10300">
    <property type="entry name" value="CoaB-like"/>
    <property type="match status" value="1"/>
</dbReference>
<feature type="region of interest" description="Phosphopantothenoylcysteine decarboxylase" evidence="3">
    <location>
        <begin position="1"/>
        <end position="195"/>
    </location>
</feature>
<dbReference type="InterPro" id="IPR035929">
    <property type="entry name" value="CoaB-like_sf"/>
</dbReference>
<dbReference type="NCBIfam" id="TIGR00521">
    <property type="entry name" value="coaBC_dfp"/>
    <property type="match status" value="1"/>
</dbReference>
<feature type="binding site" evidence="3">
    <location>
        <position position="356"/>
    </location>
    <ligand>
        <name>CTP</name>
        <dbReference type="ChEBI" id="CHEBI:37563"/>
    </ligand>
</feature>
<evidence type="ECO:0000256" key="1">
    <source>
        <dbReference type="ARBA" id="ARBA00022793"/>
    </source>
</evidence>
<protein>
    <recommendedName>
        <fullName evidence="3">Coenzyme A biosynthesis bifunctional protein CoaBC</fullName>
    </recommendedName>
    <alternativeName>
        <fullName evidence="3">DNA/pantothenate metabolism flavoprotein</fullName>
    </alternativeName>
    <alternativeName>
        <fullName evidence="3">Phosphopantothenoylcysteine synthetase/decarboxylase</fullName>
        <shortName evidence="3">PPCS-PPCDC</shortName>
    </alternativeName>
    <domain>
        <recommendedName>
            <fullName evidence="3">Phosphopantothenoylcysteine decarboxylase</fullName>
            <shortName evidence="3">PPC decarboxylase</shortName>
            <shortName evidence="3">PPC-DC</shortName>
            <ecNumber evidence="3">4.1.1.36</ecNumber>
        </recommendedName>
        <alternativeName>
            <fullName evidence="3">CoaC</fullName>
        </alternativeName>
    </domain>
    <domain>
        <recommendedName>
            <fullName evidence="3">Phosphopantothenate--cysteine ligase</fullName>
            <ecNumber evidence="3">6.3.2.5</ecNumber>
        </recommendedName>
        <alternativeName>
            <fullName evidence="3">CoaB</fullName>
        </alternativeName>
        <alternativeName>
            <fullName evidence="3">Phosphopantothenoylcysteine synthetase</fullName>
            <shortName evidence="3">PPC synthetase</shortName>
            <shortName evidence="3">PPC-S</shortName>
        </alternativeName>
    </domain>
</protein>
<dbReference type="EC" id="4.1.1.36" evidence="3"/>
<keyword evidence="3 4" id="KW-0436">Ligase</keyword>
<dbReference type="GO" id="GO:0046872">
    <property type="term" value="F:metal ion binding"/>
    <property type="evidence" value="ECO:0007669"/>
    <property type="project" value="UniProtKB-KW"/>
</dbReference>
<dbReference type="RefSeq" id="WP_092286107.1">
    <property type="nucleotide sequence ID" value="NZ_FOPJ01000009.1"/>
</dbReference>
<dbReference type="Gene3D" id="3.40.50.1950">
    <property type="entry name" value="Flavin prenyltransferase-like"/>
    <property type="match status" value="1"/>
</dbReference>
<dbReference type="Proteomes" id="UP000199065">
    <property type="component" value="Unassembled WGS sequence"/>
</dbReference>
<dbReference type="SUPFAM" id="SSF52507">
    <property type="entry name" value="Homo-oligomeric flavin-containing Cys decarboxylases, HFCD"/>
    <property type="match status" value="1"/>
</dbReference>
<feature type="binding site" evidence="3">
    <location>
        <position position="338"/>
    </location>
    <ligand>
        <name>CTP</name>
        <dbReference type="ChEBI" id="CHEBI:37563"/>
    </ligand>
</feature>
<comment type="cofactor">
    <cofactor evidence="3">
        <name>FMN</name>
        <dbReference type="ChEBI" id="CHEBI:58210"/>
    </cofactor>
    <text evidence="3">Binds 1 FMN per subunit.</text>
</comment>
<feature type="binding site" evidence="3">
    <location>
        <position position="285"/>
    </location>
    <ligand>
        <name>CTP</name>
        <dbReference type="ChEBI" id="CHEBI:37563"/>
    </ligand>
</feature>
<proteinExistence type="inferred from homology"/>
<comment type="caution">
    <text evidence="3">Lacks conserved residue(s) required for the propagation of feature annotation.</text>
</comment>
<feature type="binding site" evidence="3">
    <location>
        <position position="360"/>
    </location>
    <ligand>
        <name>CTP</name>
        <dbReference type="ChEBI" id="CHEBI:37563"/>
    </ligand>
</feature>
<comment type="catalytic activity">
    <reaction evidence="3 4">
        <text>N-[(R)-4-phosphopantothenoyl]-L-cysteine + H(+) = (R)-4'-phosphopantetheine + CO2</text>
        <dbReference type="Rhea" id="RHEA:16793"/>
        <dbReference type="ChEBI" id="CHEBI:15378"/>
        <dbReference type="ChEBI" id="CHEBI:16526"/>
        <dbReference type="ChEBI" id="CHEBI:59458"/>
        <dbReference type="ChEBI" id="CHEBI:61723"/>
        <dbReference type="EC" id="4.1.1.36"/>
    </reaction>
</comment>
<feature type="domain" description="Flavoprotein" evidence="5">
    <location>
        <begin position="10"/>
        <end position="176"/>
    </location>
</feature>
<dbReference type="InterPro" id="IPR003382">
    <property type="entry name" value="Flavoprotein"/>
</dbReference>
<dbReference type="GO" id="GO:0004633">
    <property type="term" value="F:phosphopantothenoylcysteine decarboxylase activity"/>
    <property type="evidence" value="ECO:0007669"/>
    <property type="project" value="UniProtKB-UniRule"/>
</dbReference>
<dbReference type="Pfam" id="PF02441">
    <property type="entry name" value="Flavoprotein"/>
    <property type="match status" value="1"/>
</dbReference>
<evidence type="ECO:0000256" key="2">
    <source>
        <dbReference type="ARBA" id="ARBA00023239"/>
    </source>
</evidence>
<evidence type="ECO:0000256" key="3">
    <source>
        <dbReference type="HAMAP-Rule" id="MF_02225"/>
    </source>
</evidence>
<dbReference type="InterPro" id="IPR007085">
    <property type="entry name" value="DNA/pantothenate-metab_flavo_C"/>
</dbReference>
<dbReference type="EMBL" id="FOPJ01000009">
    <property type="protein sequence ID" value="SFG66061.1"/>
    <property type="molecule type" value="Genomic_DNA"/>
</dbReference>
<keyword evidence="3" id="KW-0479">Metal-binding</keyword>
<reference evidence="7 8" key="1">
    <citation type="submission" date="2016-10" db="EMBL/GenBank/DDBJ databases">
        <authorList>
            <person name="de Groot N.N."/>
        </authorList>
    </citation>
    <scope>NUCLEOTIDE SEQUENCE [LARGE SCALE GENOMIC DNA]</scope>
    <source>
        <strain>J11</strain>
        <strain evidence="8">PG 39</strain>
    </source>
</reference>
<dbReference type="HAMAP" id="MF_02225">
    <property type="entry name" value="CoaBC"/>
    <property type="match status" value="1"/>
</dbReference>
<dbReference type="InterPro" id="IPR036551">
    <property type="entry name" value="Flavin_trans-like"/>
</dbReference>
<comment type="function">
    <text evidence="4">Catalyzes two steps in the biosynthesis of coenzyme A. In the first step cysteine is conjugated to 4'-phosphopantothenate to form 4-phosphopantothenoylcysteine, in the latter compound is decarboxylated to form 4'-phosphopantotheine.</text>
</comment>
<dbReference type="PANTHER" id="PTHR14359:SF6">
    <property type="entry name" value="PHOSPHOPANTOTHENOYLCYSTEINE DECARBOXYLASE"/>
    <property type="match status" value="1"/>
</dbReference>
<comment type="function">
    <text evidence="3">Catalyzes two sequential steps in the biosynthesis of coenzyme A. In the first step cysteine is conjugated to 4'-phosphopantothenate to form 4-phosphopantothenoylcysteine. In the second step the latter compound is decarboxylated to form 4'-phosphopantotheine.</text>
</comment>
<dbReference type="GO" id="GO:0010181">
    <property type="term" value="F:FMN binding"/>
    <property type="evidence" value="ECO:0007669"/>
    <property type="project" value="UniProtKB-UniRule"/>
</dbReference>
<dbReference type="STRING" id="185761.SAMN05660282_01545"/>
<evidence type="ECO:0000259" key="6">
    <source>
        <dbReference type="Pfam" id="PF04127"/>
    </source>
</evidence>
<feature type="region of interest" description="Phosphopantothenate--cysteine ligase" evidence="3">
    <location>
        <begin position="196"/>
        <end position="422"/>
    </location>
</feature>